<reference evidence="5 7" key="1">
    <citation type="submission" date="2013-02" db="EMBL/GenBank/DDBJ databases">
        <title>The Genome Sequence of Enterococcus gilvus ATCC BAA-350.</title>
        <authorList>
            <consortium name="The Broad Institute Genome Sequencing Platform"/>
            <consortium name="The Broad Institute Genome Sequencing Center for Infectious Disease"/>
            <person name="Earl A.M."/>
            <person name="Gilmore M.S."/>
            <person name="Lebreton F."/>
            <person name="Walker B."/>
            <person name="Young S.K."/>
            <person name="Zeng Q."/>
            <person name="Gargeya S."/>
            <person name="Fitzgerald M."/>
            <person name="Haas B."/>
            <person name="Abouelleil A."/>
            <person name="Alvarado L."/>
            <person name="Arachchi H.M."/>
            <person name="Berlin A.M."/>
            <person name="Chapman S.B."/>
            <person name="Dewar J."/>
            <person name="Goldberg J."/>
            <person name="Griggs A."/>
            <person name="Gujja S."/>
            <person name="Hansen M."/>
            <person name="Howarth C."/>
            <person name="Imamovic A."/>
            <person name="Larimer J."/>
            <person name="McCowan C."/>
            <person name="Murphy C."/>
            <person name="Neiman D."/>
            <person name="Pearson M."/>
            <person name="Priest M."/>
            <person name="Roberts A."/>
            <person name="Saif S."/>
            <person name="Shea T."/>
            <person name="Sisk P."/>
            <person name="Sykes S."/>
            <person name="Wortman J."/>
            <person name="Nusbaum C."/>
            <person name="Birren B."/>
        </authorList>
    </citation>
    <scope>NUCLEOTIDE SEQUENCE [LARGE SCALE GENOMIC DNA]</scope>
    <source>
        <strain evidence="5 7">ATCC BAA-350</strain>
    </source>
</reference>
<evidence type="ECO:0000256" key="1">
    <source>
        <dbReference type="ARBA" id="ARBA00023015"/>
    </source>
</evidence>
<dbReference type="OrthoDB" id="34294at2"/>
<sequence length="146" mass="16297">MDKHDLEILDILKKDSRMSARQISELAGLTAPAVTERIRKLESNGTIQQYTIKKDRRSCGRSILAFTLVKIDRTGNTSNFKNTLTKYPSVLECHKVTGAYDYLLKIEAADIPGLETFLSTKVKQVRGVGETHTLITLDSLKEEANG</sequence>
<dbReference type="SMART" id="SM00344">
    <property type="entry name" value="HTH_ASNC"/>
    <property type="match status" value="1"/>
</dbReference>
<organism evidence="5 7">
    <name type="scientific">Enterococcus gilvus ATCC BAA-350</name>
    <dbReference type="NCBI Taxonomy" id="1158614"/>
    <lineage>
        <taxon>Bacteria</taxon>
        <taxon>Bacillati</taxon>
        <taxon>Bacillota</taxon>
        <taxon>Bacilli</taxon>
        <taxon>Lactobacillales</taxon>
        <taxon>Enterococcaceae</taxon>
        <taxon>Enterococcus</taxon>
    </lineage>
</organism>
<dbReference type="InterPro" id="IPR019888">
    <property type="entry name" value="Tscrpt_reg_AsnC-like"/>
</dbReference>
<dbReference type="Proteomes" id="UP000014160">
    <property type="component" value="Unassembled WGS sequence"/>
</dbReference>
<dbReference type="GO" id="GO:0043200">
    <property type="term" value="P:response to amino acid"/>
    <property type="evidence" value="ECO:0007669"/>
    <property type="project" value="TreeGrafter"/>
</dbReference>
<reference evidence="6 8" key="2">
    <citation type="submission" date="2013-03" db="EMBL/GenBank/DDBJ databases">
        <title>The Genome Sequence of Enterococcus gilvus ATCC BAA-350 (PacBio/Illumina hybrid assembly).</title>
        <authorList>
            <consortium name="The Broad Institute Genomics Platform"/>
            <consortium name="The Broad Institute Genome Sequencing Center for Infectious Disease"/>
            <person name="Earl A."/>
            <person name="Russ C."/>
            <person name="Gilmore M."/>
            <person name="Surin D."/>
            <person name="Walker B."/>
            <person name="Young S."/>
            <person name="Zeng Q."/>
            <person name="Gargeya S."/>
            <person name="Fitzgerald M."/>
            <person name="Haas B."/>
            <person name="Abouelleil A."/>
            <person name="Allen A.W."/>
            <person name="Alvarado L."/>
            <person name="Arachchi H.M."/>
            <person name="Berlin A.M."/>
            <person name="Chapman S.B."/>
            <person name="Gainer-Dewar J."/>
            <person name="Goldberg J."/>
            <person name="Griggs A."/>
            <person name="Gujja S."/>
            <person name="Hansen M."/>
            <person name="Howarth C."/>
            <person name="Imamovic A."/>
            <person name="Ireland A."/>
            <person name="Larimer J."/>
            <person name="McCowan C."/>
            <person name="Murphy C."/>
            <person name="Pearson M."/>
            <person name="Poon T.W."/>
            <person name="Priest M."/>
            <person name="Roberts A."/>
            <person name="Saif S."/>
            <person name="Shea T."/>
            <person name="Sisk P."/>
            <person name="Sykes S."/>
            <person name="Wortman J."/>
            <person name="Nusbaum C."/>
            <person name="Birren B."/>
        </authorList>
    </citation>
    <scope>NUCLEOTIDE SEQUENCE [LARGE SCALE GENOMIC DNA]</scope>
    <source>
        <strain evidence="6 8">ATCC BAA-350</strain>
    </source>
</reference>
<evidence type="ECO:0000313" key="6">
    <source>
        <dbReference type="EMBL" id="EOW82570.1"/>
    </source>
</evidence>
<evidence type="ECO:0000256" key="2">
    <source>
        <dbReference type="ARBA" id="ARBA00023125"/>
    </source>
</evidence>
<keyword evidence="2" id="KW-0238">DNA-binding</keyword>
<dbReference type="InterPro" id="IPR019887">
    <property type="entry name" value="Tscrpt_reg_AsnC/Lrp_C"/>
</dbReference>
<keyword evidence="1" id="KW-0805">Transcription regulation</keyword>
<keyword evidence="3" id="KW-0804">Transcription</keyword>
<evidence type="ECO:0000313" key="7">
    <source>
        <dbReference type="Proteomes" id="UP000013750"/>
    </source>
</evidence>
<name>R2VEK0_9ENTE</name>
<dbReference type="Pfam" id="PF01037">
    <property type="entry name" value="AsnC_trans_reg"/>
    <property type="match status" value="1"/>
</dbReference>
<feature type="domain" description="HTH asnC-type" evidence="4">
    <location>
        <begin position="1"/>
        <end position="62"/>
    </location>
</feature>
<dbReference type="PANTHER" id="PTHR30154">
    <property type="entry name" value="LEUCINE-RESPONSIVE REGULATORY PROTEIN"/>
    <property type="match status" value="1"/>
</dbReference>
<dbReference type="InterPro" id="IPR011991">
    <property type="entry name" value="ArsR-like_HTH"/>
</dbReference>
<dbReference type="PROSITE" id="PS50956">
    <property type="entry name" value="HTH_ASNC_2"/>
    <property type="match status" value="1"/>
</dbReference>
<dbReference type="InterPro" id="IPR000485">
    <property type="entry name" value="AsnC-type_HTH_dom"/>
</dbReference>
<dbReference type="GO" id="GO:0043565">
    <property type="term" value="F:sequence-specific DNA binding"/>
    <property type="evidence" value="ECO:0007669"/>
    <property type="project" value="InterPro"/>
</dbReference>
<dbReference type="EMBL" id="AJDQ01000007">
    <property type="protein sequence ID" value="EOI56180.1"/>
    <property type="molecule type" value="Genomic_DNA"/>
</dbReference>
<dbReference type="Pfam" id="PF13412">
    <property type="entry name" value="HTH_24"/>
    <property type="match status" value="1"/>
</dbReference>
<evidence type="ECO:0000256" key="3">
    <source>
        <dbReference type="ARBA" id="ARBA00023163"/>
    </source>
</evidence>
<dbReference type="Gene3D" id="1.10.10.10">
    <property type="entry name" value="Winged helix-like DNA-binding domain superfamily/Winged helix DNA-binding domain"/>
    <property type="match status" value="1"/>
</dbReference>
<dbReference type="InterPro" id="IPR036388">
    <property type="entry name" value="WH-like_DNA-bd_sf"/>
</dbReference>
<dbReference type="PATRIC" id="fig|1158614.3.peg.2088"/>
<dbReference type="GO" id="GO:0005829">
    <property type="term" value="C:cytosol"/>
    <property type="evidence" value="ECO:0007669"/>
    <property type="project" value="TreeGrafter"/>
</dbReference>
<protein>
    <recommendedName>
        <fullName evidence="4">HTH asnC-type domain-containing protein</fullName>
    </recommendedName>
</protein>
<dbReference type="CDD" id="cd00090">
    <property type="entry name" value="HTH_ARSR"/>
    <property type="match status" value="1"/>
</dbReference>
<dbReference type="SUPFAM" id="SSF54909">
    <property type="entry name" value="Dimeric alpha+beta barrel"/>
    <property type="match status" value="1"/>
</dbReference>
<dbReference type="Proteomes" id="UP000013750">
    <property type="component" value="Unassembled WGS sequence"/>
</dbReference>
<dbReference type="InterPro" id="IPR036390">
    <property type="entry name" value="WH_DNA-bd_sf"/>
</dbReference>
<dbReference type="Gene3D" id="3.30.70.920">
    <property type="match status" value="1"/>
</dbReference>
<evidence type="ECO:0000313" key="5">
    <source>
        <dbReference type="EMBL" id="EOI56180.1"/>
    </source>
</evidence>
<dbReference type="EMBL" id="ASWH01000001">
    <property type="protein sequence ID" value="EOW82570.1"/>
    <property type="molecule type" value="Genomic_DNA"/>
</dbReference>
<evidence type="ECO:0000313" key="8">
    <source>
        <dbReference type="Proteomes" id="UP000014160"/>
    </source>
</evidence>
<dbReference type="AlphaFoldDB" id="R2VEK0"/>
<dbReference type="SUPFAM" id="SSF46785">
    <property type="entry name" value="Winged helix' DNA-binding domain"/>
    <property type="match status" value="1"/>
</dbReference>
<dbReference type="PANTHER" id="PTHR30154:SF34">
    <property type="entry name" value="TRANSCRIPTIONAL REGULATOR AZLB"/>
    <property type="match status" value="1"/>
</dbReference>
<dbReference type="HOGENOM" id="CLU_091233_3_0_9"/>
<accession>R2VEK0</accession>
<evidence type="ECO:0000259" key="4">
    <source>
        <dbReference type="PROSITE" id="PS50956"/>
    </source>
</evidence>
<dbReference type="RefSeq" id="WP_010780472.1">
    <property type="nucleotide sequence ID" value="NZ_ASWH01000001.1"/>
</dbReference>
<dbReference type="InterPro" id="IPR011008">
    <property type="entry name" value="Dimeric_a/b-barrel"/>
</dbReference>
<gene>
    <name evidence="6" type="ORF">I592_01890</name>
    <name evidence="5" type="ORF">UKC_02077</name>
</gene>
<dbReference type="eggNOG" id="COG1522">
    <property type="taxonomic scope" value="Bacteria"/>
</dbReference>
<proteinExistence type="predicted"/>
<comment type="caution">
    <text evidence="5">The sequence shown here is derived from an EMBL/GenBank/DDBJ whole genome shotgun (WGS) entry which is preliminary data.</text>
</comment>
<keyword evidence="8" id="KW-1185">Reference proteome</keyword>
<dbReference type="PRINTS" id="PR00033">
    <property type="entry name" value="HTHASNC"/>
</dbReference>